<dbReference type="Gene3D" id="1.10.150.260">
    <property type="entry name" value="YozE SAM-like"/>
    <property type="match status" value="1"/>
</dbReference>
<dbReference type="SUPFAM" id="SSF140652">
    <property type="entry name" value="YozE-like"/>
    <property type="match status" value="1"/>
</dbReference>
<evidence type="ECO:0000259" key="1">
    <source>
        <dbReference type="Pfam" id="PF06855"/>
    </source>
</evidence>
<dbReference type="InterPro" id="IPR036806">
    <property type="entry name" value="YozE_SAM-like_sf"/>
</dbReference>
<dbReference type="OrthoDB" id="2300711at2"/>
<dbReference type="EMBL" id="AZCX01000002">
    <property type="protein sequence ID" value="KRK49012.1"/>
    <property type="molecule type" value="Genomic_DNA"/>
</dbReference>
<name>A0A0R1HYL2_9LACO</name>
<dbReference type="Pfam" id="PF06855">
    <property type="entry name" value="YozE_SAM_like"/>
    <property type="match status" value="1"/>
</dbReference>
<dbReference type="RefSeq" id="WP_056942135.1">
    <property type="nucleotide sequence ID" value="NZ_AZCX01000002.1"/>
</dbReference>
<reference evidence="2 3" key="1">
    <citation type="journal article" date="2015" name="Genome Announc.">
        <title>Expanding the biotechnology potential of lactobacilli through comparative genomics of 213 strains and associated genera.</title>
        <authorList>
            <person name="Sun Z."/>
            <person name="Harris H.M."/>
            <person name="McCann A."/>
            <person name="Guo C."/>
            <person name="Argimon S."/>
            <person name="Zhang W."/>
            <person name="Yang X."/>
            <person name="Jeffery I.B."/>
            <person name="Cooney J.C."/>
            <person name="Kagawa T.F."/>
            <person name="Liu W."/>
            <person name="Song Y."/>
            <person name="Salvetti E."/>
            <person name="Wrobel A."/>
            <person name="Rasinkangas P."/>
            <person name="Parkhill J."/>
            <person name="Rea M.C."/>
            <person name="O'Sullivan O."/>
            <person name="Ritari J."/>
            <person name="Douillard F.P."/>
            <person name="Paul Ross R."/>
            <person name="Yang R."/>
            <person name="Briner A.E."/>
            <person name="Felis G.E."/>
            <person name="de Vos W.M."/>
            <person name="Barrangou R."/>
            <person name="Klaenhammer T.R."/>
            <person name="Caufield P.W."/>
            <person name="Cui Y."/>
            <person name="Zhang H."/>
            <person name="O'Toole P.W."/>
        </authorList>
    </citation>
    <scope>NUCLEOTIDE SEQUENCE [LARGE SCALE GENOMIC DNA]</scope>
    <source>
        <strain evidence="2 3">JCM 15530</strain>
    </source>
</reference>
<comment type="caution">
    <text evidence="2">The sequence shown here is derived from an EMBL/GenBank/DDBJ whole genome shotgun (WGS) entry which is preliminary data.</text>
</comment>
<keyword evidence="3" id="KW-1185">Reference proteome</keyword>
<accession>A0A0R1HYL2</accession>
<sequence length="69" mass="8088">MSFYNWLMKFSDVDLPIGDFARDAAEDKNFPQNVSNWDNLQDYIFAVNPGAEFESIKNAFNYYLAEEHL</sequence>
<gene>
    <name evidence="2" type="ORF">FC96_GL001335</name>
</gene>
<dbReference type="InterPro" id="IPR023089">
    <property type="entry name" value="YozE_SAM-like"/>
</dbReference>
<dbReference type="Proteomes" id="UP000050911">
    <property type="component" value="Unassembled WGS sequence"/>
</dbReference>
<protein>
    <recommendedName>
        <fullName evidence="1">YozE SAM-like domain-containing protein</fullName>
    </recommendedName>
</protein>
<dbReference type="AlphaFoldDB" id="A0A0R1HYL2"/>
<organism evidence="2 3">
    <name type="scientific">Secundilactobacillus kimchicus JCM 15530</name>
    <dbReference type="NCBI Taxonomy" id="1302272"/>
    <lineage>
        <taxon>Bacteria</taxon>
        <taxon>Bacillati</taxon>
        <taxon>Bacillota</taxon>
        <taxon>Bacilli</taxon>
        <taxon>Lactobacillales</taxon>
        <taxon>Lactobacillaceae</taxon>
        <taxon>Secundilactobacillus</taxon>
    </lineage>
</organism>
<evidence type="ECO:0000313" key="2">
    <source>
        <dbReference type="EMBL" id="KRK49012.1"/>
    </source>
</evidence>
<evidence type="ECO:0000313" key="3">
    <source>
        <dbReference type="Proteomes" id="UP000050911"/>
    </source>
</evidence>
<dbReference type="PATRIC" id="fig|1302272.5.peg.1343"/>
<proteinExistence type="predicted"/>
<feature type="domain" description="YozE SAM-like" evidence="1">
    <location>
        <begin position="2"/>
        <end position="63"/>
    </location>
</feature>